<dbReference type="SUPFAM" id="SSF54523">
    <property type="entry name" value="Pili subunits"/>
    <property type="match status" value="1"/>
</dbReference>
<proteinExistence type="inferred from homology"/>
<evidence type="ECO:0000256" key="7">
    <source>
        <dbReference type="ARBA" id="ARBA00022692"/>
    </source>
</evidence>
<evidence type="ECO:0000256" key="1">
    <source>
        <dbReference type="ARBA" id="ARBA00004377"/>
    </source>
</evidence>
<dbReference type="InterPro" id="IPR010054">
    <property type="entry name" value="Type2_sec_GspG"/>
</dbReference>
<dbReference type="GO" id="GO:0005886">
    <property type="term" value="C:plasma membrane"/>
    <property type="evidence" value="ECO:0007669"/>
    <property type="project" value="UniProtKB-SubCell"/>
</dbReference>
<keyword evidence="6" id="KW-0997">Cell inner membrane</keyword>
<dbReference type="PANTHER" id="PTHR30093">
    <property type="entry name" value="GENERAL SECRETION PATHWAY PROTEIN G"/>
    <property type="match status" value="1"/>
</dbReference>
<feature type="domain" description="Type II secretion system protein GspG C-terminal" evidence="11">
    <location>
        <begin position="39"/>
        <end position="141"/>
    </location>
</feature>
<evidence type="ECO:0000256" key="3">
    <source>
        <dbReference type="ARBA" id="ARBA00020042"/>
    </source>
</evidence>
<name>A0A809S7U8_9BACT</name>
<keyword evidence="4" id="KW-1003">Cell membrane</keyword>
<feature type="transmembrane region" description="Helical" evidence="10">
    <location>
        <begin position="21"/>
        <end position="40"/>
    </location>
</feature>
<dbReference type="PROSITE" id="PS00409">
    <property type="entry name" value="PROKAR_NTER_METHYL"/>
    <property type="match status" value="1"/>
</dbReference>
<evidence type="ECO:0000313" key="12">
    <source>
        <dbReference type="EMBL" id="BBO22511.1"/>
    </source>
</evidence>
<dbReference type="Pfam" id="PF07963">
    <property type="entry name" value="N_methyl"/>
    <property type="match status" value="1"/>
</dbReference>
<dbReference type="InterPro" id="IPR000983">
    <property type="entry name" value="Bac_GSPG_pilin"/>
</dbReference>
<protein>
    <recommendedName>
        <fullName evidence="3">Type II secretion system core protein G</fullName>
    </recommendedName>
</protein>
<dbReference type="InterPro" id="IPR013545">
    <property type="entry name" value="T2SS_protein-GspG_C"/>
</dbReference>
<evidence type="ECO:0000256" key="6">
    <source>
        <dbReference type="ARBA" id="ARBA00022519"/>
    </source>
</evidence>
<evidence type="ECO:0000256" key="5">
    <source>
        <dbReference type="ARBA" id="ARBA00022481"/>
    </source>
</evidence>
<gene>
    <name evidence="12" type="ORF">NPRO_01060</name>
</gene>
<dbReference type="GO" id="GO:0015628">
    <property type="term" value="P:protein secretion by the type II secretion system"/>
    <property type="evidence" value="ECO:0007669"/>
    <property type="project" value="InterPro"/>
</dbReference>
<comment type="similarity">
    <text evidence="2">Belongs to the GSP G family.</text>
</comment>
<evidence type="ECO:0000256" key="2">
    <source>
        <dbReference type="ARBA" id="ARBA00009984"/>
    </source>
</evidence>
<comment type="subcellular location">
    <subcellularLocation>
        <location evidence="1">Cell inner membrane</location>
        <topology evidence="1">Single-pass membrane protein</topology>
    </subcellularLocation>
</comment>
<dbReference type="NCBIfam" id="TIGR02532">
    <property type="entry name" value="IV_pilin_GFxxxE"/>
    <property type="match status" value="1"/>
</dbReference>
<dbReference type="KEGG" id="npy:NPRO_01060"/>
<dbReference type="Gene3D" id="3.30.700.10">
    <property type="entry name" value="Glycoprotein, Type 4 Pilin"/>
    <property type="match status" value="1"/>
</dbReference>
<sequence>MKWNNRMQQNGRKRGFTLIELLVVILILAILAAMIVPRYFTRVDEAKRSRALSDIQNVSKLLQVFRTDTGRYPTTEEGLEALRSQPADVTDWRGPYTVNPIPNDPWGSPYNYEFLGDDTFALYSFGADGVEGGEGNDADIIEGID</sequence>
<keyword evidence="8 10" id="KW-1133">Transmembrane helix</keyword>
<dbReference type="PANTHER" id="PTHR30093:SF44">
    <property type="entry name" value="TYPE II SECRETION SYSTEM CORE PROTEIN G"/>
    <property type="match status" value="1"/>
</dbReference>
<dbReference type="EMBL" id="AP021858">
    <property type="protein sequence ID" value="BBO22511.1"/>
    <property type="molecule type" value="Genomic_DNA"/>
</dbReference>
<dbReference type="NCBIfam" id="TIGR01710">
    <property type="entry name" value="typeII_sec_gspG"/>
    <property type="match status" value="1"/>
</dbReference>
<organism evidence="12 13">
    <name type="scientific">Candidatus Nitrosymbiomonas proteolyticus</name>
    <dbReference type="NCBI Taxonomy" id="2608984"/>
    <lineage>
        <taxon>Bacteria</taxon>
        <taxon>Bacillati</taxon>
        <taxon>Armatimonadota</taxon>
        <taxon>Armatimonadota incertae sedis</taxon>
        <taxon>Candidatus Nitrosymbiomonas</taxon>
    </lineage>
</organism>
<evidence type="ECO:0000259" key="11">
    <source>
        <dbReference type="Pfam" id="PF08334"/>
    </source>
</evidence>
<evidence type="ECO:0000256" key="9">
    <source>
        <dbReference type="ARBA" id="ARBA00023136"/>
    </source>
</evidence>
<keyword evidence="9 10" id="KW-0472">Membrane</keyword>
<dbReference type="AlphaFoldDB" id="A0A809S7U8"/>
<keyword evidence="7 10" id="KW-0812">Transmembrane</keyword>
<accession>A0A809S7U8</accession>
<dbReference type="Pfam" id="PF08334">
    <property type="entry name" value="T2SSG"/>
    <property type="match status" value="1"/>
</dbReference>
<evidence type="ECO:0000256" key="10">
    <source>
        <dbReference type="SAM" id="Phobius"/>
    </source>
</evidence>
<evidence type="ECO:0000313" key="13">
    <source>
        <dbReference type="Proteomes" id="UP000662873"/>
    </source>
</evidence>
<evidence type="ECO:0000256" key="8">
    <source>
        <dbReference type="ARBA" id="ARBA00022989"/>
    </source>
</evidence>
<reference evidence="12" key="1">
    <citation type="journal article" name="DNA Res.">
        <title>The physiological potential of anammox bacteria as revealed by their core genome structure.</title>
        <authorList>
            <person name="Okubo T."/>
            <person name="Toyoda A."/>
            <person name="Fukuhara K."/>
            <person name="Uchiyama I."/>
            <person name="Harigaya Y."/>
            <person name="Kuroiwa M."/>
            <person name="Suzuki T."/>
            <person name="Murakami Y."/>
            <person name="Suwa Y."/>
            <person name="Takami H."/>
        </authorList>
    </citation>
    <scope>NUCLEOTIDE SEQUENCE</scope>
    <source>
        <strain evidence="12">317325-2</strain>
    </source>
</reference>
<dbReference type="InterPro" id="IPR012902">
    <property type="entry name" value="N_methyl_site"/>
</dbReference>
<evidence type="ECO:0000256" key="4">
    <source>
        <dbReference type="ARBA" id="ARBA00022475"/>
    </source>
</evidence>
<dbReference type="InterPro" id="IPR045584">
    <property type="entry name" value="Pilin-like"/>
</dbReference>
<dbReference type="GO" id="GO:0015627">
    <property type="term" value="C:type II protein secretion system complex"/>
    <property type="evidence" value="ECO:0007669"/>
    <property type="project" value="InterPro"/>
</dbReference>
<dbReference type="PRINTS" id="PR00813">
    <property type="entry name" value="BCTERIALGSPG"/>
</dbReference>
<keyword evidence="5" id="KW-0488">Methylation</keyword>
<dbReference type="Proteomes" id="UP000662873">
    <property type="component" value="Chromosome"/>
</dbReference>